<feature type="transmembrane region" description="Helical" evidence="2">
    <location>
        <begin position="185"/>
        <end position="207"/>
    </location>
</feature>
<feature type="domain" description="DUF6534" evidence="3">
    <location>
        <begin position="191"/>
        <end position="278"/>
    </location>
</feature>
<comment type="caution">
    <text evidence="4">The sequence shown here is derived from an EMBL/GenBank/DDBJ whole genome shotgun (WGS) entry which is preliminary data.</text>
</comment>
<keyword evidence="2" id="KW-0812">Transmembrane</keyword>
<evidence type="ECO:0000256" key="2">
    <source>
        <dbReference type="SAM" id="Phobius"/>
    </source>
</evidence>
<evidence type="ECO:0000313" key="4">
    <source>
        <dbReference type="EMBL" id="KAF7308258.1"/>
    </source>
</evidence>
<dbReference type="EMBL" id="JACAZE010000008">
    <property type="protein sequence ID" value="KAF7308258.1"/>
    <property type="molecule type" value="Genomic_DNA"/>
</dbReference>
<feature type="compositionally biased region" description="Basic residues" evidence="1">
    <location>
        <begin position="317"/>
        <end position="327"/>
    </location>
</feature>
<dbReference type="AlphaFoldDB" id="A0A8H6SZP5"/>
<feature type="region of interest" description="Disordered" evidence="1">
    <location>
        <begin position="310"/>
        <end position="340"/>
    </location>
</feature>
<feature type="transmembrane region" description="Helical" evidence="2">
    <location>
        <begin position="20"/>
        <end position="45"/>
    </location>
</feature>
<evidence type="ECO:0000259" key="3">
    <source>
        <dbReference type="Pfam" id="PF20152"/>
    </source>
</evidence>
<feature type="transmembrane region" description="Helical" evidence="2">
    <location>
        <begin position="254"/>
        <end position="274"/>
    </location>
</feature>
<protein>
    <recommendedName>
        <fullName evidence="3">DUF6534 domain-containing protein</fullName>
    </recommendedName>
</protein>
<dbReference type="Proteomes" id="UP000613580">
    <property type="component" value="Unassembled WGS sequence"/>
</dbReference>
<dbReference type="Pfam" id="PF20152">
    <property type="entry name" value="DUF6534"/>
    <property type="match status" value="1"/>
</dbReference>
<dbReference type="InterPro" id="IPR045339">
    <property type="entry name" value="DUF6534"/>
</dbReference>
<feature type="transmembrane region" description="Helical" evidence="2">
    <location>
        <begin position="228"/>
        <end position="248"/>
    </location>
</feature>
<proteinExistence type="predicted"/>
<accession>A0A8H6SZP5</accession>
<evidence type="ECO:0000256" key="1">
    <source>
        <dbReference type="SAM" id="MobiDB-lite"/>
    </source>
</evidence>
<sequence>MPTQTAGIPSDIAFITGPTLLGICLNWGFMGVLAVQVCAFVPAAIPHVSNWASRGHEDFYHVSFPEDRRSVKLLVYGLAILDVLQTCLITADAFHWFAFGFGNMEQLDQTFLNSWDVPFLDAIISLIVQGFYCWRIYMIRKNAVVPLVIVLISLLQCVGGIWTAVRAHQLGHLSLIVTEVVPQTIWLVGGAVADVAIAVTLSWALLYKREVSLPSTKSVISRVIRTTVETNALTAGIAVVALIIFWGIPSHPTLVVPPTVILGKLYSNCLIAVFNNRALEQTRKASGANNGSHHGLHSLQIDIPVGGTVLNSSSHSSRTHTHTRSHRQNGSPGGVNLAPLDHNGVKVHVVREMEFSYGPGMEMDRIEELEPTKKSDEVYT</sequence>
<feature type="transmembrane region" description="Helical" evidence="2">
    <location>
        <begin position="73"/>
        <end position="97"/>
    </location>
</feature>
<feature type="transmembrane region" description="Helical" evidence="2">
    <location>
        <begin position="117"/>
        <end position="137"/>
    </location>
</feature>
<dbReference type="PANTHER" id="PTHR40465:SF1">
    <property type="entry name" value="DUF6534 DOMAIN-CONTAINING PROTEIN"/>
    <property type="match status" value="1"/>
</dbReference>
<evidence type="ECO:0000313" key="5">
    <source>
        <dbReference type="Proteomes" id="UP000613580"/>
    </source>
</evidence>
<gene>
    <name evidence="4" type="ORF">HMN09_00673700</name>
</gene>
<organism evidence="4 5">
    <name type="scientific">Mycena chlorophos</name>
    <name type="common">Agaric fungus</name>
    <name type="synonym">Agaricus chlorophos</name>
    <dbReference type="NCBI Taxonomy" id="658473"/>
    <lineage>
        <taxon>Eukaryota</taxon>
        <taxon>Fungi</taxon>
        <taxon>Dikarya</taxon>
        <taxon>Basidiomycota</taxon>
        <taxon>Agaricomycotina</taxon>
        <taxon>Agaricomycetes</taxon>
        <taxon>Agaricomycetidae</taxon>
        <taxon>Agaricales</taxon>
        <taxon>Marasmiineae</taxon>
        <taxon>Mycenaceae</taxon>
        <taxon>Mycena</taxon>
    </lineage>
</organism>
<name>A0A8H6SZP5_MYCCL</name>
<reference evidence="4" key="1">
    <citation type="submission" date="2020-05" db="EMBL/GenBank/DDBJ databases">
        <title>Mycena genomes resolve the evolution of fungal bioluminescence.</title>
        <authorList>
            <person name="Tsai I.J."/>
        </authorList>
    </citation>
    <scope>NUCLEOTIDE SEQUENCE</scope>
    <source>
        <strain evidence="4">110903Hualien_Pintung</strain>
    </source>
</reference>
<keyword evidence="2" id="KW-0472">Membrane</keyword>
<keyword evidence="5" id="KW-1185">Reference proteome</keyword>
<keyword evidence="2" id="KW-1133">Transmembrane helix</keyword>
<dbReference type="PANTHER" id="PTHR40465">
    <property type="entry name" value="CHROMOSOME 1, WHOLE GENOME SHOTGUN SEQUENCE"/>
    <property type="match status" value="1"/>
</dbReference>
<dbReference type="OrthoDB" id="3032778at2759"/>
<feature type="transmembrane region" description="Helical" evidence="2">
    <location>
        <begin position="144"/>
        <end position="165"/>
    </location>
</feature>